<dbReference type="InterPro" id="IPR055170">
    <property type="entry name" value="GFO_IDH_MocA-like_dom"/>
</dbReference>
<dbReference type="EMBL" id="JACEZU010000015">
    <property type="protein sequence ID" value="MBA5690189.1"/>
    <property type="molecule type" value="Genomic_DNA"/>
</dbReference>
<evidence type="ECO:0000259" key="3">
    <source>
        <dbReference type="Pfam" id="PF01408"/>
    </source>
</evidence>
<reference evidence="5 6" key="1">
    <citation type="submission" date="2020-07" db="EMBL/GenBank/DDBJ databases">
        <title>Novel species isolated from subtropical streams in China.</title>
        <authorList>
            <person name="Lu H."/>
        </authorList>
    </citation>
    <scope>NUCLEOTIDE SEQUENCE [LARGE SCALE GENOMIC DNA]</scope>
    <source>
        <strain evidence="5 6">LX47W</strain>
    </source>
</reference>
<dbReference type="AlphaFoldDB" id="A0A7W2FEN1"/>
<dbReference type="Proteomes" id="UP000573499">
    <property type="component" value="Unassembled WGS sequence"/>
</dbReference>
<evidence type="ECO:0000259" key="4">
    <source>
        <dbReference type="Pfam" id="PF22725"/>
    </source>
</evidence>
<protein>
    <submittedName>
        <fullName evidence="5">Gfo/Idh/MocA family oxidoreductase</fullName>
    </submittedName>
</protein>
<evidence type="ECO:0000313" key="5">
    <source>
        <dbReference type="EMBL" id="MBA5690189.1"/>
    </source>
</evidence>
<dbReference type="Gene3D" id="3.40.50.720">
    <property type="entry name" value="NAD(P)-binding Rossmann-like Domain"/>
    <property type="match status" value="1"/>
</dbReference>
<sequence>MSQVIRWGILGTGKISTAFATALQDTPGAKLVAVASRSADSAASFGARFGVQRCHASYQGLIDDDQVDVVYVGTPHPMHHENAMMCLHGGKAVLVEKSFTMNRKQAEDIIALARRKHLFVMEAMWTRFLPAVAEARRIVDSGEIGTPTHVSADFGFTATVGPQHRLFNPELGGGALLDLGIYPLSMASFFLGEVIAVQAQAQMTATGVDQQTMFTLRHDGGGMSSCSCSLRACTPTELTISGDKGFVRLHERFYNTEKISVTLLDGATRSERTLTIPRSGNGYTHEAQEVARCMRLGLIESPVMPHEETLAIMGALDAIREQIGLRYGADQ</sequence>
<dbReference type="Pfam" id="PF22725">
    <property type="entry name" value="GFO_IDH_MocA_C3"/>
    <property type="match status" value="1"/>
</dbReference>
<accession>A0A7W2FEN1</accession>
<evidence type="ECO:0000313" key="6">
    <source>
        <dbReference type="Proteomes" id="UP000573499"/>
    </source>
</evidence>
<dbReference type="Pfam" id="PF01408">
    <property type="entry name" value="GFO_IDH_MocA"/>
    <property type="match status" value="1"/>
</dbReference>
<evidence type="ECO:0000256" key="2">
    <source>
        <dbReference type="ARBA" id="ARBA00023002"/>
    </source>
</evidence>
<feature type="domain" description="Gfo/Idh/MocA-like oxidoreductase N-terminal" evidence="3">
    <location>
        <begin position="5"/>
        <end position="122"/>
    </location>
</feature>
<dbReference type="Gene3D" id="3.30.360.10">
    <property type="entry name" value="Dihydrodipicolinate Reductase, domain 2"/>
    <property type="match status" value="1"/>
</dbReference>
<organism evidence="5 6">
    <name type="scientific">Rugamonas apoptosis</name>
    <dbReference type="NCBI Taxonomy" id="2758570"/>
    <lineage>
        <taxon>Bacteria</taxon>
        <taxon>Pseudomonadati</taxon>
        <taxon>Pseudomonadota</taxon>
        <taxon>Betaproteobacteria</taxon>
        <taxon>Burkholderiales</taxon>
        <taxon>Oxalobacteraceae</taxon>
        <taxon>Telluria group</taxon>
        <taxon>Rugamonas</taxon>
    </lineage>
</organism>
<keyword evidence="2" id="KW-0560">Oxidoreductase</keyword>
<dbReference type="GO" id="GO:0000166">
    <property type="term" value="F:nucleotide binding"/>
    <property type="evidence" value="ECO:0007669"/>
    <property type="project" value="InterPro"/>
</dbReference>
<dbReference type="PANTHER" id="PTHR22604">
    <property type="entry name" value="OXIDOREDUCTASES"/>
    <property type="match status" value="1"/>
</dbReference>
<dbReference type="SUPFAM" id="SSF55347">
    <property type="entry name" value="Glyceraldehyde-3-phosphate dehydrogenase-like, C-terminal domain"/>
    <property type="match status" value="1"/>
</dbReference>
<keyword evidence="6" id="KW-1185">Reference proteome</keyword>
<dbReference type="InterPro" id="IPR000683">
    <property type="entry name" value="Gfo/Idh/MocA-like_OxRdtase_N"/>
</dbReference>
<dbReference type="RefSeq" id="WP_182156991.1">
    <property type="nucleotide sequence ID" value="NZ_JACEZU010000015.1"/>
</dbReference>
<dbReference type="InterPro" id="IPR036291">
    <property type="entry name" value="NAD(P)-bd_dom_sf"/>
</dbReference>
<proteinExistence type="inferred from homology"/>
<comment type="similarity">
    <text evidence="1">Belongs to the Gfo/Idh/MocA family.</text>
</comment>
<dbReference type="PANTHER" id="PTHR22604:SF105">
    <property type="entry name" value="TRANS-1,2-DIHYDROBENZENE-1,2-DIOL DEHYDROGENASE"/>
    <property type="match status" value="1"/>
</dbReference>
<evidence type="ECO:0000256" key="1">
    <source>
        <dbReference type="ARBA" id="ARBA00010928"/>
    </source>
</evidence>
<dbReference type="GO" id="GO:0016491">
    <property type="term" value="F:oxidoreductase activity"/>
    <property type="evidence" value="ECO:0007669"/>
    <property type="project" value="UniProtKB-KW"/>
</dbReference>
<comment type="caution">
    <text evidence="5">The sequence shown here is derived from an EMBL/GenBank/DDBJ whole genome shotgun (WGS) entry which is preliminary data.</text>
</comment>
<name>A0A7W2FEN1_9BURK</name>
<feature type="domain" description="GFO/IDH/MocA-like oxidoreductase" evidence="4">
    <location>
        <begin position="133"/>
        <end position="247"/>
    </location>
</feature>
<dbReference type="SUPFAM" id="SSF51735">
    <property type="entry name" value="NAD(P)-binding Rossmann-fold domains"/>
    <property type="match status" value="1"/>
</dbReference>
<dbReference type="InterPro" id="IPR050984">
    <property type="entry name" value="Gfo/Idh/MocA_domain"/>
</dbReference>
<gene>
    <name evidence="5" type="ORF">H3H39_24375</name>
</gene>